<proteinExistence type="predicted"/>
<dbReference type="KEGG" id="aplc:110974572"/>
<evidence type="ECO:0000256" key="1">
    <source>
        <dbReference type="ARBA" id="ARBA00023054"/>
    </source>
</evidence>
<keyword evidence="4" id="KW-1185">Reference proteome</keyword>
<dbReference type="OrthoDB" id="10024479at2759"/>
<feature type="domain" description="Translin-associated factor X-interacting protein 1 N-terminal" evidence="3">
    <location>
        <begin position="245"/>
        <end position="359"/>
    </location>
</feature>
<dbReference type="PANTHER" id="PTHR34916:SF1">
    <property type="entry name" value="GI:13385330"/>
    <property type="match status" value="1"/>
</dbReference>
<feature type="region of interest" description="Disordered" evidence="2">
    <location>
        <begin position="362"/>
        <end position="395"/>
    </location>
</feature>
<evidence type="ECO:0000313" key="4">
    <source>
        <dbReference type="Proteomes" id="UP000694845"/>
    </source>
</evidence>
<dbReference type="Proteomes" id="UP000694845">
    <property type="component" value="Unplaced"/>
</dbReference>
<dbReference type="AlphaFoldDB" id="A0A8B7XMG3"/>
<keyword evidence="1" id="KW-0175">Coiled coil</keyword>
<dbReference type="OMA" id="QEGLWKF"/>
<organism evidence="4 5">
    <name type="scientific">Acanthaster planci</name>
    <name type="common">Crown-of-thorns starfish</name>
    <dbReference type="NCBI Taxonomy" id="133434"/>
    <lineage>
        <taxon>Eukaryota</taxon>
        <taxon>Metazoa</taxon>
        <taxon>Echinodermata</taxon>
        <taxon>Eleutherozoa</taxon>
        <taxon>Asterozoa</taxon>
        <taxon>Asteroidea</taxon>
        <taxon>Valvatacea</taxon>
        <taxon>Valvatida</taxon>
        <taxon>Acanthasteridae</taxon>
        <taxon>Acanthaster</taxon>
    </lineage>
</organism>
<feature type="compositionally biased region" description="Polar residues" evidence="2">
    <location>
        <begin position="91"/>
        <end position="100"/>
    </location>
</feature>
<dbReference type="Pfam" id="PF15739">
    <property type="entry name" value="TSNAXIP1_N"/>
    <property type="match status" value="1"/>
</dbReference>
<dbReference type="PANTHER" id="PTHR34916">
    <property type="entry name" value="GI:13385330"/>
    <property type="match status" value="1"/>
</dbReference>
<protein>
    <submittedName>
        <fullName evidence="5">Uncharacterized protein C6orf118-like</fullName>
    </submittedName>
</protein>
<feature type="region of interest" description="Disordered" evidence="2">
    <location>
        <begin position="40"/>
        <end position="139"/>
    </location>
</feature>
<evidence type="ECO:0000256" key="2">
    <source>
        <dbReference type="SAM" id="MobiDB-lite"/>
    </source>
</evidence>
<sequence length="502" mass="56854">MAEKVSERPLHDVLEGLFLDQKKDIDLLTRGHLNHNRLWKPPEKASHVPWESSGKEVPLMHKPSQLPSPRKSTDHHVQMTDAMYNFGVGTSGSIPVSQKGKTGKKSKDSRPRRKSPSPILSVLKAKPEKPLSTEQRPNTAASYISDNVYVEELRLPELMLPGASSVPRPKSPLRTGSPKSLAPLEADPRKGSSHPPPAFYESHLSGVTKKEQFQRFLDFQNNVMKKPEMNQRDVLSGRKAVEGLERKLQEDLMKLDEVHRLSGPNFPRLQVYSNIWDELIKATPEFGEMLSYIKDGYEEYMGSLLDTQSGKQSQVLAQQVESLAGGTPIAPGEVDRAREEMLQLEEKAKELLEENDRLRKEVREEEETLANMPTPEPETSTQKALRDSRQHREEKPKGIAEQILELHAGILSQMDELHRLRQDLKDNYVPISVVQNLDQCVRDTEADVLKVLSTNEYLEKTIQQLEADLEKIMEKTNTNPDDQRKIWNSINMLSAPPTAGED</sequence>
<reference evidence="5" key="1">
    <citation type="submission" date="2025-08" db="UniProtKB">
        <authorList>
            <consortium name="RefSeq"/>
        </authorList>
    </citation>
    <scope>IDENTIFICATION</scope>
</reference>
<evidence type="ECO:0000259" key="3">
    <source>
        <dbReference type="Pfam" id="PF15739"/>
    </source>
</evidence>
<feature type="region of interest" description="Disordered" evidence="2">
    <location>
        <begin position="161"/>
        <end position="200"/>
    </location>
</feature>
<evidence type="ECO:0000313" key="5">
    <source>
        <dbReference type="RefSeq" id="XP_022082004.1"/>
    </source>
</evidence>
<accession>A0A8B7XMG3</accession>
<dbReference type="InterPro" id="IPR032755">
    <property type="entry name" value="TSNAXIP1_N"/>
</dbReference>
<gene>
    <name evidence="5" type="primary">LOC110974572</name>
</gene>
<dbReference type="RefSeq" id="XP_022082004.1">
    <property type="nucleotide sequence ID" value="XM_022226312.1"/>
</dbReference>
<name>A0A8B7XMG3_ACAPL</name>
<dbReference type="GeneID" id="110974572"/>
<feature type="compositionally biased region" description="Basic and acidic residues" evidence="2">
    <location>
        <begin position="384"/>
        <end position="395"/>
    </location>
</feature>